<evidence type="ECO:0000256" key="3">
    <source>
        <dbReference type="ARBA" id="ARBA00022722"/>
    </source>
</evidence>
<dbReference type="NCBIfam" id="TIGR02385">
    <property type="entry name" value="RelE_StbE"/>
    <property type="match status" value="1"/>
</dbReference>
<dbReference type="InterPro" id="IPR035093">
    <property type="entry name" value="RelE/ParE_toxin_dom_sf"/>
</dbReference>
<evidence type="ECO:0000256" key="2">
    <source>
        <dbReference type="ARBA" id="ARBA00022649"/>
    </source>
</evidence>
<proteinExistence type="inferred from homology"/>
<gene>
    <name evidence="7" type="ORF">DMENIID0002_13600</name>
</gene>
<dbReference type="InterPro" id="IPR009614">
    <property type="entry name" value="YoeB_toxin"/>
</dbReference>
<dbReference type="GO" id="GO:0004519">
    <property type="term" value="F:endonuclease activity"/>
    <property type="evidence" value="ECO:0007669"/>
    <property type="project" value="UniProtKB-KW"/>
</dbReference>
<dbReference type="NCBIfam" id="TIGR02116">
    <property type="entry name" value="toxin_Txe_YoeB"/>
    <property type="match status" value="1"/>
</dbReference>
<dbReference type="GO" id="GO:0045892">
    <property type="term" value="P:negative regulation of DNA-templated transcription"/>
    <property type="evidence" value="ECO:0007669"/>
    <property type="project" value="TreeGrafter"/>
</dbReference>
<keyword evidence="3" id="KW-0540">Nuclease</keyword>
<evidence type="ECO:0000256" key="6">
    <source>
        <dbReference type="ARBA" id="ARBA00030388"/>
    </source>
</evidence>
<keyword evidence="4" id="KW-0255">Endonuclease</keyword>
<accession>A0AAT9GA77</accession>
<sequence>MSLYNLKFTKKSFKDFQKLKSEKLDNKARKLWTELKNNPRPISSEKLVGNLKGCYSLRINIKHRLIYEIFEDEKIVLIISLSGHYE</sequence>
<keyword evidence="5" id="KW-0378">Hydrolase</keyword>
<dbReference type="SUPFAM" id="SSF143011">
    <property type="entry name" value="RelE-like"/>
    <property type="match status" value="1"/>
</dbReference>
<dbReference type="GO" id="GO:0006401">
    <property type="term" value="P:RNA catabolic process"/>
    <property type="evidence" value="ECO:0007669"/>
    <property type="project" value="InterPro"/>
</dbReference>
<evidence type="ECO:0000313" key="7">
    <source>
        <dbReference type="EMBL" id="BFD46714.1"/>
    </source>
</evidence>
<comment type="similarity">
    <text evidence="1">Belongs to the YoeB family.</text>
</comment>
<dbReference type="InterPro" id="IPR007712">
    <property type="entry name" value="RelE/ParE_toxin"/>
</dbReference>
<protein>
    <recommendedName>
        <fullName evidence="6">Putative mRNA interferase YoeB</fullName>
    </recommendedName>
</protein>
<evidence type="ECO:0000256" key="4">
    <source>
        <dbReference type="ARBA" id="ARBA00022759"/>
    </source>
</evidence>
<reference evidence="7" key="1">
    <citation type="submission" date="2024-01" db="EMBL/GenBank/DDBJ databases">
        <title>Sequencing the genomes of a sandfly, Sergentomyia squamirostris, and its two endosymbionts.</title>
        <authorList>
            <person name="Itokawa K."/>
            <person name="Sanjoba C."/>
        </authorList>
    </citation>
    <scope>NUCLEOTIDE SEQUENCE</scope>
    <source>
        <strain evidence="7">RiSSQ</strain>
    </source>
</reference>
<evidence type="ECO:0000256" key="5">
    <source>
        <dbReference type="ARBA" id="ARBA00022801"/>
    </source>
</evidence>
<organism evidence="7">
    <name type="scientific">Candidatus Tisiphia endosymbiont of Sergentomyia squamirostris</name>
    <dbReference type="NCBI Taxonomy" id="3113639"/>
    <lineage>
        <taxon>Bacteria</taxon>
        <taxon>Pseudomonadati</taxon>
        <taxon>Pseudomonadota</taxon>
        <taxon>Alphaproteobacteria</taxon>
        <taxon>Rickettsiales</taxon>
        <taxon>Rickettsiaceae</taxon>
        <taxon>Rickettsieae</taxon>
        <taxon>Candidatus Tisiphia</taxon>
    </lineage>
</organism>
<name>A0AAT9GA77_9RICK</name>
<dbReference type="GO" id="GO:0016787">
    <property type="term" value="F:hydrolase activity"/>
    <property type="evidence" value="ECO:0007669"/>
    <property type="project" value="UniProtKB-KW"/>
</dbReference>
<dbReference type="Gene3D" id="3.30.2310.20">
    <property type="entry name" value="RelE-like"/>
    <property type="match status" value="1"/>
</dbReference>
<dbReference type="PANTHER" id="PTHR38039:SF1">
    <property type="entry name" value="TOXIN YOEB"/>
    <property type="match status" value="1"/>
</dbReference>
<dbReference type="Pfam" id="PF05016">
    <property type="entry name" value="ParE_toxin"/>
    <property type="match status" value="1"/>
</dbReference>
<dbReference type="EMBL" id="AP029170">
    <property type="protein sequence ID" value="BFD46714.1"/>
    <property type="molecule type" value="Genomic_DNA"/>
</dbReference>
<dbReference type="AlphaFoldDB" id="A0AAT9GA77"/>
<evidence type="ECO:0000256" key="1">
    <source>
        <dbReference type="ARBA" id="ARBA00008172"/>
    </source>
</evidence>
<keyword evidence="2" id="KW-1277">Toxin-antitoxin system</keyword>
<dbReference type="PANTHER" id="PTHR38039">
    <property type="entry name" value="TOXIN YOEB"/>
    <property type="match status" value="1"/>
</dbReference>